<evidence type="ECO:0000313" key="1">
    <source>
        <dbReference type="EMBL" id="QEH37861.1"/>
    </source>
</evidence>
<dbReference type="EMBL" id="CP042997">
    <property type="protein sequence ID" value="QEH37861.1"/>
    <property type="molecule type" value="Genomic_DNA"/>
</dbReference>
<dbReference type="KEGG" id="agv:OJF2_64530"/>
<proteinExistence type="predicted"/>
<gene>
    <name evidence="1" type="ORF">OJF2_64530</name>
</gene>
<dbReference type="RefSeq" id="WP_148597368.1">
    <property type="nucleotide sequence ID" value="NZ_CP042997.1"/>
</dbReference>
<dbReference type="AlphaFoldDB" id="A0A5B9WD39"/>
<protein>
    <submittedName>
        <fullName evidence="1">Uncharacterized protein</fullName>
    </submittedName>
</protein>
<sequence length="96" mass="10663">MRRRRKVDQDQGVVLPAWQITVTRTIDVPGCLPLESVLHEEIISAQTSQDASHIASRLMSEHTGDSFRLRRHMARVGQKKGQTGEVVVATTEGVDS</sequence>
<dbReference type="Proteomes" id="UP000324233">
    <property type="component" value="Chromosome"/>
</dbReference>
<accession>A0A5B9WD39</accession>
<keyword evidence="2" id="KW-1185">Reference proteome</keyword>
<name>A0A5B9WD39_9BACT</name>
<organism evidence="1 2">
    <name type="scientific">Aquisphaera giovannonii</name>
    <dbReference type="NCBI Taxonomy" id="406548"/>
    <lineage>
        <taxon>Bacteria</taxon>
        <taxon>Pseudomonadati</taxon>
        <taxon>Planctomycetota</taxon>
        <taxon>Planctomycetia</taxon>
        <taxon>Isosphaerales</taxon>
        <taxon>Isosphaeraceae</taxon>
        <taxon>Aquisphaera</taxon>
    </lineage>
</organism>
<reference evidence="1 2" key="1">
    <citation type="submission" date="2019-08" db="EMBL/GenBank/DDBJ databases">
        <title>Deep-cultivation of Planctomycetes and their phenomic and genomic characterization uncovers novel biology.</title>
        <authorList>
            <person name="Wiegand S."/>
            <person name="Jogler M."/>
            <person name="Boedeker C."/>
            <person name="Pinto D."/>
            <person name="Vollmers J."/>
            <person name="Rivas-Marin E."/>
            <person name="Kohn T."/>
            <person name="Peeters S.H."/>
            <person name="Heuer A."/>
            <person name="Rast P."/>
            <person name="Oberbeckmann S."/>
            <person name="Bunk B."/>
            <person name="Jeske O."/>
            <person name="Meyerdierks A."/>
            <person name="Storesund J.E."/>
            <person name="Kallscheuer N."/>
            <person name="Luecker S."/>
            <person name="Lage O.M."/>
            <person name="Pohl T."/>
            <person name="Merkel B.J."/>
            <person name="Hornburger P."/>
            <person name="Mueller R.-W."/>
            <person name="Bruemmer F."/>
            <person name="Labrenz M."/>
            <person name="Spormann A.M."/>
            <person name="Op den Camp H."/>
            <person name="Overmann J."/>
            <person name="Amann R."/>
            <person name="Jetten M.S.M."/>
            <person name="Mascher T."/>
            <person name="Medema M.H."/>
            <person name="Devos D.P."/>
            <person name="Kaster A.-K."/>
            <person name="Ovreas L."/>
            <person name="Rohde M."/>
            <person name="Galperin M.Y."/>
            <person name="Jogler C."/>
        </authorList>
    </citation>
    <scope>NUCLEOTIDE SEQUENCE [LARGE SCALE GENOMIC DNA]</scope>
    <source>
        <strain evidence="1 2">OJF2</strain>
    </source>
</reference>
<evidence type="ECO:0000313" key="2">
    <source>
        <dbReference type="Proteomes" id="UP000324233"/>
    </source>
</evidence>